<dbReference type="AlphaFoldDB" id="A0A0F8ZXC7"/>
<dbReference type="SUPFAM" id="SSF89447">
    <property type="entry name" value="AbrB/MazE/MraZ-like"/>
    <property type="match status" value="1"/>
</dbReference>
<dbReference type="InterPro" id="IPR037914">
    <property type="entry name" value="SpoVT-AbrB_sf"/>
</dbReference>
<accession>A0A0F8ZXC7</accession>
<reference evidence="1" key="1">
    <citation type="journal article" date="2015" name="Nature">
        <title>Complex archaea that bridge the gap between prokaryotes and eukaryotes.</title>
        <authorList>
            <person name="Spang A."/>
            <person name="Saw J.H."/>
            <person name="Jorgensen S.L."/>
            <person name="Zaremba-Niedzwiedzka K."/>
            <person name="Martijn J."/>
            <person name="Lind A.E."/>
            <person name="van Eijk R."/>
            <person name="Schleper C."/>
            <person name="Guy L."/>
            <person name="Ettema T.J."/>
        </authorList>
    </citation>
    <scope>NUCLEOTIDE SEQUENCE</scope>
</reference>
<organism evidence="1">
    <name type="scientific">marine sediment metagenome</name>
    <dbReference type="NCBI Taxonomy" id="412755"/>
    <lineage>
        <taxon>unclassified sequences</taxon>
        <taxon>metagenomes</taxon>
        <taxon>ecological metagenomes</taxon>
    </lineage>
</organism>
<evidence type="ECO:0000313" key="1">
    <source>
        <dbReference type="EMBL" id="KKK64601.1"/>
    </source>
</evidence>
<protein>
    <recommendedName>
        <fullName evidence="2">SpoVT-AbrB domain-containing protein</fullName>
    </recommendedName>
</protein>
<evidence type="ECO:0008006" key="2">
    <source>
        <dbReference type="Google" id="ProtNLM"/>
    </source>
</evidence>
<comment type="caution">
    <text evidence="1">The sequence shown here is derived from an EMBL/GenBank/DDBJ whole genome shotgun (WGS) entry which is preliminary data.</text>
</comment>
<dbReference type="EMBL" id="LAZR01060948">
    <property type="protein sequence ID" value="KKK64601.1"/>
    <property type="molecule type" value="Genomic_DNA"/>
</dbReference>
<gene>
    <name evidence="1" type="ORF">LCGC14_2982560</name>
</gene>
<name>A0A0F8ZXC7_9ZZZZ</name>
<sequence>MERITKEQKIIQMTRSKVVYLPKIVEKYGFSSNQPILVTIEKNKIIIEPQKLYKSRIKVIREENGAYKVIPFEKGEEKLSTQLEDLETLTQGQKVISFAKDHKNNKIFMYYLIINEKKEILQQIKGNYVSVLAMEDMKKGKAPEYYIS</sequence>
<proteinExistence type="predicted"/>